<dbReference type="GO" id="GO:0016706">
    <property type="term" value="F:2-oxoglutarate-dependent dioxygenase activity"/>
    <property type="evidence" value="ECO:0007669"/>
    <property type="project" value="UniProtKB-ARBA"/>
</dbReference>
<evidence type="ECO:0000313" key="3">
    <source>
        <dbReference type="Proteomes" id="UP000005317"/>
    </source>
</evidence>
<dbReference type="SUPFAM" id="SSF51197">
    <property type="entry name" value="Clavaminate synthase-like"/>
    <property type="match status" value="1"/>
</dbReference>
<dbReference type="EMBL" id="JH651384">
    <property type="protein sequence ID" value="EIJ36983.1"/>
    <property type="molecule type" value="Genomic_DNA"/>
</dbReference>
<accession>A0A656HL16</accession>
<dbReference type="Proteomes" id="UP000005317">
    <property type="component" value="Unassembled WGS sequence"/>
</dbReference>
<evidence type="ECO:0000256" key="1">
    <source>
        <dbReference type="ARBA" id="ARBA00023002"/>
    </source>
</evidence>
<evidence type="ECO:0000313" key="2">
    <source>
        <dbReference type="EMBL" id="EIJ36983.1"/>
    </source>
</evidence>
<name>A0A656HL16_THINJ</name>
<dbReference type="InterPro" id="IPR042098">
    <property type="entry name" value="TauD-like_sf"/>
</dbReference>
<sequence>MKSENKYQDFAKETSEKFLEKIIEERGSEIVNSNFDNMDNTTPLKPVLINNHENLSLSEKNKILDSYSKNGAAYIISLTPPEHKESHPIFKLTEQLKDELNLHYPLRHPLEGHPEAVKRFGENDGTFKIYDLPDNYTKNSYREVAETHEAFHVHQDGLGSGGTVQTAILYADSIPIFGGYTFLYDLFSIAFAVYNKDPKAFQSLFLPNAITAIRPRGKGAIKVTSPVFYIDYFNLPHAFYRKDSGEYKMLWEDSADLMRAKELMSQYTEPFCPLSKFVSYTPNSFLIIRNRDMAHGRTAFIDGIDNCNKRLLSRKWYMISKDHQKYKHIPGTIAAKKYADSIGGLFLDKYHYGEWLYDIEKDVNNRIK</sequence>
<keyword evidence="1" id="KW-0560">Oxidoreductase</keyword>
<dbReference type="AlphaFoldDB" id="A0A656HL16"/>
<proteinExistence type="predicted"/>
<keyword evidence="3" id="KW-1185">Reference proteome</keyword>
<reference evidence="3" key="1">
    <citation type="journal article" date="2011" name="Stand. Genomic Sci.">
        <title>Genome sequence of the filamentous, gliding Thiothrix nivea neotype strain (JP2(T)).</title>
        <authorList>
            <person name="Lapidus A."/>
            <person name="Nolan M."/>
            <person name="Lucas S."/>
            <person name="Glavina Del Rio T."/>
            <person name="Tice H."/>
            <person name="Cheng J.F."/>
            <person name="Tapia R."/>
            <person name="Han C."/>
            <person name="Goodwin L."/>
            <person name="Pitluck S."/>
            <person name="Liolios K."/>
            <person name="Pagani I."/>
            <person name="Ivanova N."/>
            <person name="Huntemann M."/>
            <person name="Mavromatis K."/>
            <person name="Mikhailova N."/>
            <person name="Pati A."/>
            <person name="Chen A."/>
            <person name="Palaniappan K."/>
            <person name="Land M."/>
            <person name="Brambilla E.M."/>
            <person name="Rohde M."/>
            <person name="Abt B."/>
            <person name="Verbarg S."/>
            <person name="Goker M."/>
            <person name="Bristow J."/>
            <person name="Eisen J.A."/>
            <person name="Markowitz V."/>
            <person name="Hugenholtz P."/>
            <person name="Kyrpides N.C."/>
            <person name="Klenk H.P."/>
            <person name="Woyke T."/>
        </authorList>
    </citation>
    <scope>NUCLEOTIDE SEQUENCE [LARGE SCALE GENOMIC DNA]</scope>
    <source>
        <strain evidence="3">ATCC 35100 / DSM 5205 / JP2</strain>
    </source>
</reference>
<organism evidence="2 3">
    <name type="scientific">Thiothrix nivea (strain ATCC 35100 / DSM 5205 / JP2)</name>
    <dbReference type="NCBI Taxonomy" id="870187"/>
    <lineage>
        <taxon>Bacteria</taxon>
        <taxon>Pseudomonadati</taxon>
        <taxon>Pseudomonadota</taxon>
        <taxon>Gammaproteobacteria</taxon>
        <taxon>Thiotrichales</taxon>
        <taxon>Thiotrichaceae</taxon>
        <taxon>Thiothrix</taxon>
    </lineage>
</organism>
<dbReference type="Gene3D" id="3.60.130.10">
    <property type="entry name" value="Clavaminate synthase-like"/>
    <property type="match status" value="1"/>
</dbReference>
<protein>
    <submittedName>
        <fullName evidence="2">Uncharacterized protein</fullName>
    </submittedName>
</protein>
<dbReference type="RefSeq" id="WP_002710842.1">
    <property type="nucleotide sequence ID" value="NZ_JH651384.1"/>
</dbReference>
<gene>
    <name evidence="2" type="ORF">Thini_4509</name>
</gene>